<dbReference type="InterPro" id="IPR007627">
    <property type="entry name" value="RNA_pol_sigma70_r2"/>
</dbReference>
<proteinExistence type="inferred from homology"/>
<evidence type="ECO:0000259" key="7">
    <source>
        <dbReference type="Pfam" id="PF04542"/>
    </source>
</evidence>
<dbReference type="PROSITE" id="PS01063">
    <property type="entry name" value="SIGMA70_ECF"/>
    <property type="match status" value="1"/>
</dbReference>
<keyword evidence="5 6" id="KW-0804">Transcription</keyword>
<keyword evidence="2 6" id="KW-0805">Transcription regulation</keyword>
<dbReference type="SUPFAM" id="SSF88659">
    <property type="entry name" value="Sigma3 and sigma4 domains of RNA polymerase sigma factors"/>
    <property type="match status" value="1"/>
</dbReference>
<dbReference type="InterPro" id="IPR036388">
    <property type="entry name" value="WH-like_DNA-bd_sf"/>
</dbReference>
<feature type="domain" description="RNA polymerase sigma-70 region 2" evidence="7">
    <location>
        <begin position="20"/>
        <end position="85"/>
    </location>
</feature>
<gene>
    <name evidence="9" type="ORF">GWC95_12825</name>
</gene>
<dbReference type="InterPro" id="IPR014284">
    <property type="entry name" value="RNA_pol_sigma-70_dom"/>
</dbReference>
<dbReference type="PANTHER" id="PTHR43133:SF8">
    <property type="entry name" value="RNA POLYMERASE SIGMA FACTOR HI_1459-RELATED"/>
    <property type="match status" value="1"/>
</dbReference>
<dbReference type="Pfam" id="PF08281">
    <property type="entry name" value="Sigma70_r4_2"/>
    <property type="match status" value="1"/>
</dbReference>
<dbReference type="InterPro" id="IPR013325">
    <property type="entry name" value="RNA_pol_sigma_r2"/>
</dbReference>
<evidence type="ECO:0000313" key="9">
    <source>
        <dbReference type="EMBL" id="NCI50815.1"/>
    </source>
</evidence>
<protein>
    <recommendedName>
        <fullName evidence="6">RNA polymerase sigma factor</fullName>
    </recommendedName>
</protein>
<dbReference type="PANTHER" id="PTHR43133">
    <property type="entry name" value="RNA POLYMERASE ECF-TYPE SIGMA FACTO"/>
    <property type="match status" value="1"/>
</dbReference>
<name>A0ABW9ZUJ8_9BACT</name>
<dbReference type="SUPFAM" id="SSF88946">
    <property type="entry name" value="Sigma2 domain of RNA polymerase sigma factors"/>
    <property type="match status" value="1"/>
</dbReference>
<dbReference type="InterPro" id="IPR039425">
    <property type="entry name" value="RNA_pol_sigma-70-like"/>
</dbReference>
<reference evidence="9 10" key="1">
    <citation type="submission" date="2020-01" db="EMBL/GenBank/DDBJ databases">
        <title>Genome analysis.</title>
        <authorList>
            <person name="Wu S."/>
            <person name="Wang G."/>
        </authorList>
    </citation>
    <scope>NUCLEOTIDE SEQUENCE [LARGE SCALE GENOMIC DNA]</scope>
    <source>
        <strain evidence="9 10">SYL130</strain>
    </source>
</reference>
<evidence type="ECO:0000259" key="8">
    <source>
        <dbReference type="Pfam" id="PF08281"/>
    </source>
</evidence>
<dbReference type="Proteomes" id="UP000753802">
    <property type="component" value="Unassembled WGS sequence"/>
</dbReference>
<evidence type="ECO:0000256" key="3">
    <source>
        <dbReference type="ARBA" id="ARBA00023082"/>
    </source>
</evidence>
<feature type="domain" description="RNA polymerase sigma factor 70 region 4 type 2" evidence="8">
    <location>
        <begin position="133"/>
        <end position="184"/>
    </location>
</feature>
<evidence type="ECO:0000256" key="4">
    <source>
        <dbReference type="ARBA" id="ARBA00023125"/>
    </source>
</evidence>
<comment type="caution">
    <text evidence="9">The sequence shown here is derived from an EMBL/GenBank/DDBJ whole genome shotgun (WGS) entry which is preliminary data.</text>
</comment>
<dbReference type="Pfam" id="PF04542">
    <property type="entry name" value="Sigma70_r2"/>
    <property type="match status" value="1"/>
</dbReference>
<evidence type="ECO:0000256" key="1">
    <source>
        <dbReference type="ARBA" id="ARBA00010641"/>
    </source>
</evidence>
<dbReference type="InterPro" id="IPR013249">
    <property type="entry name" value="RNA_pol_sigma70_r4_t2"/>
</dbReference>
<sequence length="194" mass="22415">METNTAAGSEKNAAQPEHWVDRYADYLFRFAITRVRDADTAQDLVQETFLSALENVSGFEGRSTEATWLTAILKNKIIDWYRKQSSGLANKTESLEPVNSDDYFEADGHWKNEHRPKAFGLASDAVTGKEFTQVLQRCMQKLPPLWFAVFNLKHMEDETSENICRNLRITPANFWVIMHRSKLNLRACLQKNWL</sequence>
<dbReference type="InterPro" id="IPR013324">
    <property type="entry name" value="RNA_pol_sigma_r3/r4-like"/>
</dbReference>
<evidence type="ECO:0000256" key="6">
    <source>
        <dbReference type="RuleBase" id="RU000716"/>
    </source>
</evidence>
<dbReference type="EMBL" id="JAACJS010000015">
    <property type="protein sequence ID" value="NCI50815.1"/>
    <property type="molecule type" value="Genomic_DNA"/>
</dbReference>
<organism evidence="9 10">
    <name type="scientific">Sediminibacterium roseum</name>
    <dbReference type="NCBI Taxonomy" id="1978412"/>
    <lineage>
        <taxon>Bacteria</taxon>
        <taxon>Pseudomonadati</taxon>
        <taxon>Bacteroidota</taxon>
        <taxon>Chitinophagia</taxon>
        <taxon>Chitinophagales</taxon>
        <taxon>Chitinophagaceae</taxon>
        <taxon>Sediminibacterium</taxon>
    </lineage>
</organism>
<dbReference type="Gene3D" id="1.10.1740.10">
    <property type="match status" value="1"/>
</dbReference>
<dbReference type="NCBIfam" id="TIGR02937">
    <property type="entry name" value="sigma70-ECF"/>
    <property type="match status" value="1"/>
</dbReference>
<keyword evidence="4 6" id="KW-0238">DNA-binding</keyword>
<accession>A0ABW9ZUJ8</accession>
<evidence type="ECO:0000256" key="2">
    <source>
        <dbReference type="ARBA" id="ARBA00023015"/>
    </source>
</evidence>
<dbReference type="RefSeq" id="WP_161819125.1">
    <property type="nucleotide sequence ID" value="NZ_JAACJS010000015.1"/>
</dbReference>
<dbReference type="InterPro" id="IPR000838">
    <property type="entry name" value="RNA_pol_sigma70_ECF_CS"/>
</dbReference>
<comment type="similarity">
    <text evidence="1 6">Belongs to the sigma-70 factor family. ECF subfamily.</text>
</comment>
<keyword evidence="10" id="KW-1185">Reference proteome</keyword>
<keyword evidence="3 6" id="KW-0731">Sigma factor</keyword>
<dbReference type="Gene3D" id="1.10.10.10">
    <property type="entry name" value="Winged helix-like DNA-binding domain superfamily/Winged helix DNA-binding domain"/>
    <property type="match status" value="1"/>
</dbReference>
<evidence type="ECO:0000256" key="5">
    <source>
        <dbReference type="ARBA" id="ARBA00023163"/>
    </source>
</evidence>
<evidence type="ECO:0000313" key="10">
    <source>
        <dbReference type="Proteomes" id="UP000753802"/>
    </source>
</evidence>